<evidence type="ECO:0000256" key="5">
    <source>
        <dbReference type="ARBA" id="ARBA00023136"/>
    </source>
</evidence>
<dbReference type="GO" id="GO:0005886">
    <property type="term" value="C:plasma membrane"/>
    <property type="evidence" value="ECO:0007669"/>
    <property type="project" value="UniProtKB-SubCell"/>
</dbReference>
<feature type="transmembrane region" description="Helical" evidence="6">
    <location>
        <begin position="86"/>
        <end position="108"/>
    </location>
</feature>
<feature type="transmembrane region" description="Helical" evidence="6">
    <location>
        <begin position="248"/>
        <end position="275"/>
    </location>
</feature>
<evidence type="ECO:0000313" key="8">
    <source>
        <dbReference type="EMBL" id="CDX14020.1"/>
    </source>
</evidence>
<organism evidence="8 9">
    <name type="scientific">Mesorhizobium plurifarium</name>
    <dbReference type="NCBI Taxonomy" id="69974"/>
    <lineage>
        <taxon>Bacteria</taxon>
        <taxon>Pseudomonadati</taxon>
        <taxon>Pseudomonadota</taxon>
        <taxon>Alphaproteobacteria</taxon>
        <taxon>Hyphomicrobiales</taxon>
        <taxon>Phyllobacteriaceae</taxon>
        <taxon>Mesorhizobium</taxon>
    </lineage>
</organism>
<feature type="transmembrane region" description="Helical" evidence="6">
    <location>
        <begin position="165"/>
        <end position="183"/>
    </location>
</feature>
<accession>A0A090DEG7</accession>
<protein>
    <submittedName>
        <fullName evidence="8">Inner-membrane translocator (Modular protein)</fullName>
    </submittedName>
</protein>
<dbReference type="Gene3D" id="3.40.50.1820">
    <property type="entry name" value="alpha/beta hydrolase"/>
    <property type="match status" value="1"/>
</dbReference>
<evidence type="ECO:0000256" key="3">
    <source>
        <dbReference type="ARBA" id="ARBA00022692"/>
    </source>
</evidence>
<proteinExistence type="predicted"/>
<name>A0A090DEG7_MESPL</name>
<feature type="transmembrane region" description="Helical" evidence="6">
    <location>
        <begin position="287"/>
        <end position="312"/>
    </location>
</feature>
<gene>
    <name evidence="8" type="ORF">MPL3356_150172</name>
</gene>
<dbReference type="Pfam" id="PF02653">
    <property type="entry name" value="BPD_transp_2"/>
    <property type="match status" value="1"/>
</dbReference>
<feature type="transmembrane region" description="Helical" evidence="6">
    <location>
        <begin position="35"/>
        <end position="54"/>
    </location>
</feature>
<evidence type="ECO:0000256" key="2">
    <source>
        <dbReference type="ARBA" id="ARBA00022475"/>
    </source>
</evidence>
<evidence type="ECO:0000313" key="9">
    <source>
        <dbReference type="Proteomes" id="UP000045285"/>
    </source>
</evidence>
<keyword evidence="5 6" id="KW-0472">Membrane</keyword>
<reference evidence="9" key="1">
    <citation type="submission" date="2014-08" db="EMBL/GenBank/DDBJ databases">
        <authorList>
            <person name="Moulin L."/>
        </authorList>
    </citation>
    <scope>NUCLEOTIDE SEQUENCE [LARGE SCALE GENOMIC DNA]</scope>
</reference>
<dbReference type="PANTHER" id="PTHR30482">
    <property type="entry name" value="HIGH-AFFINITY BRANCHED-CHAIN AMINO ACID TRANSPORT SYSTEM PERMEASE"/>
    <property type="match status" value="1"/>
</dbReference>
<dbReference type="InterPro" id="IPR000073">
    <property type="entry name" value="AB_hydrolase_1"/>
</dbReference>
<dbReference type="InterPro" id="IPR029058">
    <property type="entry name" value="AB_hydrolase_fold"/>
</dbReference>
<dbReference type="EMBL" id="CCMZ01000007">
    <property type="protein sequence ID" value="CDX14020.1"/>
    <property type="molecule type" value="Genomic_DNA"/>
</dbReference>
<comment type="subcellular location">
    <subcellularLocation>
        <location evidence="1">Cell membrane</location>
        <topology evidence="1">Multi-pass membrane protein</topology>
    </subcellularLocation>
</comment>
<dbReference type="Proteomes" id="UP000045285">
    <property type="component" value="Unassembled WGS sequence"/>
</dbReference>
<dbReference type="SUPFAM" id="SSF53474">
    <property type="entry name" value="alpha/beta-Hydrolases"/>
    <property type="match status" value="1"/>
</dbReference>
<keyword evidence="9" id="KW-1185">Reference proteome</keyword>
<dbReference type="Pfam" id="PF12697">
    <property type="entry name" value="Abhydrolase_6"/>
    <property type="match status" value="1"/>
</dbReference>
<evidence type="ECO:0000256" key="4">
    <source>
        <dbReference type="ARBA" id="ARBA00022989"/>
    </source>
</evidence>
<dbReference type="AlphaFoldDB" id="A0A090DEG7"/>
<evidence type="ECO:0000256" key="6">
    <source>
        <dbReference type="SAM" id="Phobius"/>
    </source>
</evidence>
<dbReference type="GO" id="GO:0015658">
    <property type="term" value="F:branched-chain amino acid transmembrane transporter activity"/>
    <property type="evidence" value="ECO:0007669"/>
    <property type="project" value="InterPro"/>
</dbReference>
<dbReference type="STRING" id="69974.MPLDJ20_20385"/>
<keyword evidence="4 6" id="KW-1133">Transmembrane helix</keyword>
<feature type="transmembrane region" description="Helical" evidence="6">
    <location>
        <begin position="12"/>
        <end position="29"/>
    </location>
</feature>
<dbReference type="PANTHER" id="PTHR30482:SF17">
    <property type="entry name" value="ABC TRANSPORTER ATP-BINDING PROTEIN"/>
    <property type="match status" value="1"/>
</dbReference>
<keyword evidence="3 6" id="KW-0812">Transmembrane</keyword>
<dbReference type="CDD" id="cd06581">
    <property type="entry name" value="TM_PBP1_LivM_like"/>
    <property type="match status" value="1"/>
</dbReference>
<dbReference type="InterPro" id="IPR001851">
    <property type="entry name" value="ABC_transp_permease"/>
</dbReference>
<dbReference type="InterPro" id="IPR043428">
    <property type="entry name" value="LivM-like"/>
</dbReference>
<keyword evidence="2" id="KW-1003">Cell membrane</keyword>
<evidence type="ECO:0000259" key="7">
    <source>
        <dbReference type="Pfam" id="PF12697"/>
    </source>
</evidence>
<feature type="transmembrane region" description="Helical" evidence="6">
    <location>
        <begin position="216"/>
        <end position="236"/>
    </location>
</feature>
<feature type="transmembrane region" description="Helical" evidence="6">
    <location>
        <begin position="115"/>
        <end position="134"/>
    </location>
</feature>
<sequence length="624" mass="67542">MRYSPSFARSSGLIPVLVVLAVLALVPLLSSSMYLRHLLVLAFVFGIVASSWDLSLGYGGLFNFAHVALFTIGTYAFGLVGQTLGLSPWLGIAFAGVAAGLVAALITLPILRLSGIYIILVTIAASQVLYQIIISQSGITGGTSGMVSLPALELFGYRFNRGGKVGYYYLALLMLVASTIILYKITRSRFGRAIVAMRDHKYYAISRGMSETRTRLFTLTVSAALSGVAGGFYGSYMRVASPDNFGLGLLGLLLSMLLLGGAGTIWGPILAAFFVTMVSEVFAAYGAWRNIIMSLLLIVILIFYPGGLWALLQTLREALDVARSQTTARLRRRFGLGQREAMTGAHETMVATRHGRIAVADTGGDKPALLLIHGNSSAKEVFANQFKALRDRYRVISFDLPGHGVSDNADPEKDYSVEAFADVAEDVLKALGAANPFVFGWSLGGYIAIELAARGYPVRALAISGTPPLRVVPEDVGRAYDATSHFVLASKTFLSPAESRDFAASTTGPKTAETIHLHRAVRRTDGRARAYTLGKLQIVDWPRQMRFLRSAAVPFAILNGSNDPFLNHQYFRDLKLDQWTGEPDDIQDGKHAPFLLKPAIFNEKLVAFLRAAETTSRHGADVVA</sequence>
<feature type="transmembrane region" description="Helical" evidence="6">
    <location>
        <begin position="61"/>
        <end position="80"/>
    </location>
</feature>
<feature type="domain" description="AB hydrolase-1" evidence="7">
    <location>
        <begin position="369"/>
        <end position="599"/>
    </location>
</feature>
<evidence type="ECO:0000256" key="1">
    <source>
        <dbReference type="ARBA" id="ARBA00004651"/>
    </source>
</evidence>